<dbReference type="EMBL" id="SRLO01000234">
    <property type="protein sequence ID" value="TNN65498.1"/>
    <property type="molecule type" value="Genomic_DNA"/>
</dbReference>
<organism evidence="1 2">
    <name type="scientific">Liparis tanakae</name>
    <name type="common">Tanaka's snailfish</name>
    <dbReference type="NCBI Taxonomy" id="230148"/>
    <lineage>
        <taxon>Eukaryota</taxon>
        <taxon>Metazoa</taxon>
        <taxon>Chordata</taxon>
        <taxon>Craniata</taxon>
        <taxon>Vertebrata</taxon>
        <taxon>Euteleostomi</taxon>
        <taxon>Actinopterygii</taxon>
        <taxon>Neopterygii</taxon>
        <taxon>Teleostei</taxon>
        <taxon>Neoteleostei</taxon>
        <taxon>Acanthomorphata</taxon>
        <taxon>Eupercaria</taxon>
        <taxon>Perciformes</taxon>
        <taxon>Cottioidei</taxon>
        <taxon>Cottales</taxon>
        <taxon>Liparidae</taxon>
        <taxon>Liparis</taxon>
    </lineage>
</organism>
<evidence type="ECO:0000313" key="1">
    <source>
        <dbReference type="EMBL" id="TNN65498.1"/>
    </source>
</evidence>
<name>A0A4Z2HI38_9TELE</name>
<gene>
    <name evidence="1" type="ORF">EYF80_024317</name>
</gene>
<accession>A0A4Z2HI38</accession>
<reference evidence="1 2" key="1">
    <citation type="submission" date="2019-03" db="EMBL/GenBank/DDBJ databases">
        <title>First draft genome of Liparis tanakae, snailfish: a comprehensive survey of snailfish specific genes.</title>
        <authorList>
            <person name="Kim W."/>
            <person name="Song I."/>
            <person name="Jeong J.-H."/>
            <person name="Kim D."/>
            <person name="Kim S."/>
            <person name="Ryu S."/>
            <person name="Song J.Y."/>
            <person name="Lee S.K."/>
        </authorList>
    </citation>
    <scope>NUCLEOTIDE SEQUENCE [LARGE SCALE GENOMIC DNA]</scope>
    <source>
        <tissue evidence="1">Muscle</tissue>
    </source>
</reference>
<dbReference type="Proteomes" id="UP000314294">
    <property type="component" value="Unassembled WGS sequence"/>
</dbReference>
<evidence type="ECO:0000313" key="2">
    <source>
        <dbReference type="Proteomes" id="UP000314294"/>
    </source>
</evidence>
<proteinExistence type="predicted"/>
<keyword evidence="2" id="KW-1185">Reference proteome</keyword>
<sequence>MEGKGGGATRAFFDGRLGLDALSLQCLQGVDAESRDVWRDSDDPRCNSRADWPELQDYRLKVEIVLGAKIAPLKTHRCKRRAKCPKPAARKDGASIAATRVWDERGLACRMEDGWWKPSISGGAELGHGP</sequence>
<dbReference type="AlphaFoldDB" id="A0A4Z2HI38"/>
<comment type="caution">
    <text evidence="1">The sequence shown here is derived from an EMBL/GenBank/DDBJ whole genome shotgun (WGS) entry which is preliminary data.</text>
</comment>
<protein>
    <submittedName>
        <fullName evidence="1">Uncharacterized protein</fullName>
    </submittedName>
</protein>